<gene>
    <name evidence="1" type="ORF">RC62_3178</name>
</gene>
<name>A0A0Q1BPT2_9FLAO</name>
<dbReference type="EMBL" id="JRLF01000004">
    <property type="protein sequence ID" value="KQB43011.1"/>
    <property type="molecule type" value="Genomic_DNA"/>
</dbReference>
<dbReference type="RefSeq" id="WP_055091817.1">
    <property type="nucleotide sequence ID" value="NZ_JRLF01000004.1"/>
</dbReference>
<dbReference type="STRING" id="362413.RC62_3178"/>
<evidence type="ECO:0000313" key="1">
    <source>
        <dbReference type="EMBL" id="KQB43011.1"/>
    </source>
</evidence>
<dbReference type="Proteomes" id="UP000050443">
    <property type="component" value="Unassembled WGS sequence"/>
</dbReference>
<organism evidence="1 2">
    <name type="scientific">Flavobacterium aquidurense</name>
    <dbReference type="NCBI Taxonomy" id="362413"/>
    <lineage>
        <taxon>Bacteria</taxon>
        <taxon>Pseudomonadati</taxon>
        <taxon>Bacteroidota</taxon>
        <taxon>Flavobacteriia</taxon>
        <taxon>Flavobacteriales</taxon>
        <taxon>Flavobacteriaceae</taxon>
        <taxon>Flavobacterium</taxon>
    </lineage>
</organism>
<sequence>MNTIKTKVCSGCESSFNCGDISTENKCWCNDFPPIFNLSEGGDCLCPVCFKEACEDKIDAYIETITPQKALTNKALSLPKQEKLIEGIDYYLENNNYVFKAWFHLKRGSCCGNDCRHCPY</sequence>
<accession>A0A0Q1BPT2</accession>
<evidence type="ECO:0008006" key="3">
    <source>
        <dbReference type="Google" id="ProtNLM"/>
    </source>
</evidence>
<dbReference type="OrthoDB" id="9800168at2"/>
<dbReference type="InterPro" id="IPR040807">
    <property type="entry name" value="DUF5522"/>
</dbReference>
<protein>
    <recommendedName>
        <fullName evidence="3">Cysteine-rich CWC</fullName>
    </recommendedName>
</protein>
<comment type="caution">
    <text evidence="1">The sequence shown here is derived from an EMBL/GenBank/DDBJ whole genome shotgun (WGS) entry which is preliminary data.</text>
</comment>
<reference evidence="1 2" key="1">
    <citation type="submission" date="2014-09" db="EMBL/GenBank/DDBJ databases">
        <title>Genome sequence of Flavobacterium aquidurense RC62.</title>
        <authorList>
            <person name="Kim J.F."/>
            <person name="Kwak M.-J."/>
        </authorList>
    </citation>
    <scope>NUCLEOTIDE SEQUENCE [LARGE SCALE GENOMIC DNA]</scope>
    <source>
        <strain evidence="1 2">RC62</strain>
    </source>
</reference>
<dbReference type="AlphaFoldDB" id="A0A0Q1BPT2"/>
<evidence type="ECO:0000313" key="2">
    <source>
        <dbReference type="Proteomes" id="UP000050443"/>
    </source>
</evidence>
<dbReference type="Pfam" id="PF17653">
    <property type="entry name" value="DUF5522"/>
    <property type="match status" value="1"/>
</dbReference>
<proteinExistence type="predicted"/>
<dbReference type="PATRIC" id="fig|362413.3.peg.3103"/>